<dbReference type="RefSeq" id="WP_063244238.1">
    <property type="nucleotide sequence ID" value="NZ_LUKF01000016.1"/>
</dbReference>
<organism evidence="7 8">
    <name type="scientific">Bdellovibrio bacteriovorus</name>
    <dbReference type="NCBI Taxonomy" id="959"/>
    <lineage>
        <taxon>Bacteria</taxon>
        <taxon>Pseudomonadati</taxon>
        <taxon>Bdellovibrionota</taxon>
        <taxon>Bdellovibrionia</taxon>
        <taxon>Bdellovibrionales</taxon>
        <taxon>Pseudobdellovibrionaceae</taxon>
        <taxon>Bdellovibrio</taxon>
    </lineage>
</organism>
<dbReference type="AlphaFoldDB" id="A0A150WGA9"/>
<feature type="domain" description="Peptidase S9 prolyl oligopeptidase catalytic" evidence="5">
    <location>
        <begin position="479"/>
        <end position="690"/>
    </location>
</feature>
<dbReference type="FunFam" id="3.40.50.1820:FF:000005">
    <property type="entry name" value="Prolyl endopeptidase"/>
    <property type="match status" value="1"/>
</dbReference>
<dbReference type="PROSITE" id="PS51257">
    <property type="entry name" value="PROKAR_LIPOPROTEIN"/>
    <property type="match status" value="1"/>
</dbReference>
<accession>A0A150WGA9</accession>
<dbReference type="GO" id="GO:0006508">
    <property type="term" value="P:proteolysis"/>
    <property type="evidence" value="ECO:0007669"/>
    <property type="project" value="UniProtKB-KW"/>
</dbReference>
<evidence type="ECO:0000256" key="4">
    <source>
        <dbReference type="ARBA" id="ARBA00022825"/>
    </source>
</evidence>
<evidence type="ECO:0000256" key="3">
    <source>
        <dbReference type="ARBA" id="ARBA00022801"/>
    </source>
</evidence>
<dbReference type="PANTHER" id="PTHR11757:SF19">
    <property type="entry name" value="PROLYL ENDOPEPTIDASE-LIKE"/>
    <property type="match status" value="1"/>
</dbReference>
<dbReference type="Gene3D" id="2.130.10.120">
    <property type="entry name" value="Prolyl oligopeptidase, N-terminal domain"/>
    <property type="match status" value="1"/>
</dbReference>
<dbReference type="EMBL" id="LUKF01000016">
    <property type="protein sequence ID" value="KYG62128.1"/>
    <property type="molecule type" value="Genomic_DNA"/>
</dbReference>
<gene>
    <name evidence="7" type="ORF">AZI85_07990</name>
</gene>
<dbReference type="Pfam" id="PF02897">
    <property type="entry name" value="Peptidase_S9_N"/>
    <property type="match status" value="1"/>
</dbReference>
<reference evidence="7 8" key="1">
    <citation type="submission" date="2016-03" db="EMBL/GenBank/DDBJ databases">
        <authorList>
            <person name="Ploux O."/>
        </authorList>
    </citation>
    <scope>NUCLEOTIDE SEQUENCE [LARGE SCALE GENOMIC DNA]</scope>
    <source>
        <strain evidence="7 8">BER2</strain>
    </source>
</reference>
<dbReference type="Proteomes" id="UP000075391">
    <property type="component" value="Unassembled WGS sequence"/>
</dbReference>
<evidence type="ECO:0000259" key="6">
    <source>
        <dbReference type="Pfam" id="PF02897"/>
    </source>
</evidence>
<evidence type="ECO:0000256" key="1">
    <source>
        <dbReference type="ARBA" id="ARBA00005228"/>
    </source>
</evidence>
<protein>
    <submittedName>
        <fullName evidence="7">Protease 2</fullName>
    </submittedName>
</protein>
<dbReference type="Pfam" id="PF00326">
    <property type="entry name" value="Peptidase_S9"/>
    <property type="match status" value="1"/>
</dbReference>
<comment type="similarity">
    <text evidence="1">Belongs to the peptidase S9A family.</text>
</comment>
<keyword evidence="3" id="KW-0378">Hydrolase</keyword>
<dbReference type="InterPro" id="IPR001375">
    <property type="entry name" value="Peptidase_S9_cat"/>
</dbReference>
<feature type="domain" description="Peptidase S9A N-terminal" evidence="6">
    <location>
        <begin position="28"/>
        <end position="419"/>
    </location>
</feature>
<dbReference type="GO" id="GO:0004252">
    <property type="term" value="F:serine-type endopeptidase activity"/>
    <property type="evidence" value="ECO:0007669"/>
    <property type="project" value="InterPro"/>
</dbReference>
<name>A0A150WGA9_BDEBC</name>
<dbReference type="SUPFAM" id="SSF53474">
    <property type="entry name" value="alpha/beta-Hydrolases"/>
    <property type="match status" value="1"/>
</dbReference>
<dbReference type="OrthoDB" id="5287547at2"/>
<dbReference type="InterPro" id="IPR023302">
    <property type="entry name" value="Pept_S9A_N"/>
</dbReference>
<dbReference type="InterPro" id="IPR051543">
    <property type="entry name" value="Serine_Peptidase_S9A"/>
</dbReference>
<evidence type="ECO:0000259" key="5">
    <source>
        <dbReference type="Pfam" id="PF00326"/>
    </source>
</evidence>
<sequence length="697" mass="80320">MKKITYAVLLLGVSCMHKDLRSYPQPEKVPVTLNKHGDIRTDEYFWLRERENPKVIDHLKKENEFTAQAMSSVKSLEQTLFTELKSRVKEDESSTPVKDGDYYYAARYEKGQQYPLYVRYKGSPKGTEEILLNMPELAKGHDFFESTGPRMSPNHKIMAYAVDTVGRRFYTVYFKDLESGKLLPDTIPNMTSNLTWANDNETVFYAEQNPETLRSEKIYRYNLRTQKKDLVYHEKDETFSTYVYKSLSKKFIYIGSSSTLTTEVRFIEANKPTEAFRVFNPREREHEYSVTDDGERFYIITNKKAKNYKLMTTDLSHTDAKSWKDLIPHRADTFLQDVTVFKNYLVLDERKNGLTQIHITDKKAKNSYFIPFADGSYMASVGDNREFDAEWVRYDYESMRLPPSVYEFNMKTHEQVLKKVHEVPNYNPELYKSERIFITARDGVKVPVSLIMKKDHKADGTSPLLIYGYGSYGASMDPWFSSDVFSLVDRGFVFAKAHIRGGSEMGREWYDTGRTMNKKNTFNDFIDCTEALVKNKTASAKRVFAMGGSAGGLLMGAVMNMRPDLYQGIVAQVPFVDVITTMLDDTIPLTTGEYDEWGNPNEKAAYEYIKSYSPYDNVKDQAYPNTLVTTGLHDSQVQYWEPAKWVAKLRDHNKGPSLILLKTNMESGHGGASGRFEQLKETATEYAFILMVNENVK</sequence>
<dbReference type="PRINTS" id="PR00862">
    <property type="entry name" value="PROLIGOPTASE"/>
</dbReference>
<evidence type="ECO:0000256" key="2">
    <source>
        <dbReference type="ARBA" id="ARBA00022670"/>
    </source>
</evidence>
<proteinExistence type="inferred from homology"/>
<dbReference type="InterPro" id="IPR029058">
    <property type="entry name" value="AB_hydrolase_fold"/>
</dbReference>
<dbReference type="PANTHER" id="PTHR11757">
    <property type="entry name" value="PROTEASE FAMILY S9A OLIGOPEPTIDASE"/>
    <property type="match status" value="1"/>
</dbReference>
<evidence type="ECO:0000313" key="7">
    <source>
        <dbReference type="EMBL" id="KYG62128.1"/>
    </source>
</evidence>
<comment type="caution">
    <text evidence="7">The sequence shown here is derived from an EMBL/GenBank/DDBJ whole genome shotgun (WGS) entry which is preliminary data.</text>
</comment>
<dbReference type="InterPro" id="IPR002470">
    <property type="entry name" value="Peptidase_S9A"/>
</dbReference>
<keyword evidence="4" id="KW-0720">Serine protease</keyword>
<dbReference type="Gene3D" id="3.40.50.1820">
    <property type="entry name" value="alpha/beta hydrolase"/>
    <property type="match status" value="1"/>
</dbReference>
<evidence type="ECO:0000313" key="8">
    <source>
        <dbReference type="Proteomes" id="UP000075391"/>
    </source>
</evidence>
<dbReference type="SUPFAM" id="SSF50993">
    <property type="entry name" value="Peptidase/esterase 'gauge' domain"/>
    <property type="match status" value="1"/>
</dbReference>
<keyword evidence="2 7" id="KW-0645">Protease</keyword>